<feature type="transmembrane region" description="Helical" evidence="1">
    <location>
        <begin position="17"/>
        <end position="37"/>
    </location>
</feature>
<evidence type="ECO:0000256" key="1">
    <source>
        <dbReference type="SAM" id="Phobius"/>
    </source>
</evidence>
<keyword evidence="3" id="KW-1185">Reference proteome</keyword>
<comment type="caution">
    <text evidence="2">The sequence shown here is derived from an EMBL/GenBank/DDBJ whole genome shotgun (WGS) entry which is preliminary data.</text>
</comment>
<dbReference type="Proteomes" id="UP000244962">
    <property type="component" value="Unassembled WGS sequence"/>
</dbReference>
<dbReference type="OrthoDB" id="5148898at2"/>
<reference evidence="3" key="1">
    <citation type="submission" date="2018-04" db="EMBL/GenBank/DDBJ databases">
        <authorList>
            <person name="Liu S."/>
            <person name="Wang Z."/>
            <person name="Li J."/>
        </authorList>
    </citation>
    <scope>NUCLEOTIDE SEQUENCE [LARGE SCALE GENOMIC DNA]</scope>
    <source>
        <strain evidence="3">622</strain>
    </source>
</reference>
<evidence type="ECO:0000313" key="2">
    <source>
        <dbReference type="EMBL" id="PWC07776.1"/>
    </source>
</evidence>
<organism evidence="2 3">
    <name type="scientific">Mycetocola zhujimingii</name>
    <dbReference type="NCBI Taxonomy" id="2079792"/>
    <lineage>
        <taxon>Bacteria</taxon>
        <taxon>Bacillati</taxon>
        <taxon>Actinomycetota</taxon>
        <taxon>Actinomycetes</taxon>
        <taxon>Micrococcales</taxon>
        <taxon>Microbacteriaceae</taxon>
        <taxon>Mycetocola</taxon>
    </lineage>
</organism>
<sequence>METEVTARPTRSDRADLWTVIVVGVMVAVFVLVNAIVRIASIVPNTDVDVLAPFFDTVTALPLGPDGAMVDVRVDSAWLTVSDLPVIVVVSLVAAVLVELAMTLVIVASAMLLCRNLMTGNAFSRTNTRLVFTVSIALIAGTTLSNLFTTMGTNGAFATLSQGSYDGAVATGNVIPYFAAIALAAVALAFKAGERLQRDAEGLI</sequence>
<dbReference type="RefSeq" id="WP_108391848.1">
    <property type="nucleotide sequence ID" value="NZ_CP026949.1"/>
</dbReference>
<dbReference type="EMBL" id="QEFB01000002">
    <property type="protein sequence ID" value="PWC07776.1"/>
    <property type="molecule type" value="Genomic_DNA"/>
</dbReference>
<keyword evidence="1" id="KW-0472">Membrane</keyword>
<evidence type="ECO:0008006" key="4">
    <source>
        <dbReference type="Google" id="ProtNLM"/>
    </source>
</evidence>
<gene>
    <name evidence="2" type="ORF">DF223_04810</name>
</gene>
<accession>A0A2U1TFY3</accession>
<proteinExistence type="predicted"/>
<keyword evidence="1" id="KW-1133">Transmembrane helix</keyword>
<feature type="transmembrane region" description="Helical" evidence="1">
    <location>
        <begin position="86"/>
        <end position="114"/>
    </location>
</feature>
<evidence type="ECO:0000313" key="3">
    <source>
        <dbReference type="Proteomes" id="UP000244962"/>
    </source>
</evidence>
<dbReference type="AlphaFoldDB" id="A0A2U1TFY3"/>
<feature type="transmembrane region" description="Helical" evidence="1">
    <location>
        <begin position="126"/>
        <end position="148"/>
    </location>
</feature>
<dbReference type="KEGG" id="myl:C3E77_12020"/>
<name>A0A2U1TFY3_9MICO</name>
<keyword evidence="1" id="KW-0812">Transmembrane</keyword>
<feature type="transmembrane region" description="Helical" evidence="1">
    <location>
        <begin position="168"/>
        <end position="190"/>
    </location>
</feature>
<protein>
    <recommendedName>
        <fullName evidence="4">DUF2975 domain-containing protein</fullName>
    </recommendedName>
</protein>